<evidence type="ECO:0000313" key="2">
    <source>
        <dbReference type="Proteomes" id="UP000186817"/>
    </source>
</evidence>
<organism evidence="1 2">
    <name type="scientific">Symbiodinium microadriaticum</name>
    <name type="common">Dinoflagellate</name>
    <name type="synonym">Zooxanthella microadriatica</name>
    <dbReference type="NCBI Taxonomy" id="2951"/>
    <lineage>
        <taxon>Eukaryota</taxon>
        <taxon>Sar</taxon>
        <taxon>Alveolata</taxon>
        <taxon>Dinophyceae</taxon>
        <taxon>Suessiales</taxon>
        <taxon>Symbiodiniaceae</taxon>
        <taxon>Symbiodinium</taxon>
    </lineage>
</organism>
<dbReference type="AlphaFoldDB" id="A0A1Q9EW62"/>
<sequence length="90" mass="9280">MGSAHLQSDTSEELGAQKLGKASSCFVDVDAPGLRPNFPQKGKTEILEAAAVKDDVEAVPVDVSVDVSVRCSKSGPGLLVWGSNKGIALV</sequence>
<name>A0A1Q9EW62_SYMMI</name>
<dbReference type="Proteomes" id="UP000186817">
    <property type="component" value="Unassembled WGS sequence"/>
</dbReference>
<dbReference type="EMBL" id="LSRX01000056">
    <property type="protein sequence ID" value="OLQ11615.1"/>
    <property type="molecule type" value="Genomic_DNA"/>
</dbReference>
<gene>
    <name evidence="1" type="ORF">AK812_SmicGene4544</name>
</gene>
<reference evidence="1 2" key="1">
    <citation type="submission" date="2016-02" db="EMBL/GenBank/DDBJ databases">
        <title>Genome analysis of coral dinoflagellate symbionts highlights evolutionary adaptations to a symbiotic lifestyle.</title>
        <authorList>
            <person name="Aranda M."/>
            <person name="Li Y."/>
            <person name="Liew Y.J."/>
            <person name="Baumgarten S."/>
            <person name="Simakov O."/>
            <person name="Wilson M."/>
            <person name="Piel J."/>
            <person name="Ashoor H."/>
            <person name="Bougouffa S."/>
            <person name="Bajic V.B."/>
            <person name="Ryu T."/>
            <person name="Ravasi T."/>
            <person name="Bayer T."/>
            <person name="Micklem G."/>
            <person name="Kim H."/>
            <person name="Bhak J."/>
            <person name="Lajeunesse T.C."/>
            <person name="Voolstra C.R."/>
        </authorList>
    </citation>
    <scope>NUCLEOTIDE SEQUENCE [LARGE SCALE GENOMIC DNA]</scope>
    <source>
        <strain evidence="1 2">CCMP2467</strain>
    </source>
</reference>
<protein>
    <submittedName>
        <fullName evidence="1">Uncharacterized protein</fullName>
    </submittedName>
</protein>
<keyword evidence="2" id="KW-1185">Reference proteome</keyword>
<proteinExistence type="predicted"/>
<comment type="caution">
    <text evidence="1">The sequence shown here is derived from an EMBL/GenBank/DDBJ whole genome shotgun (WGS) entry which is preliminary data.</text>
</comment>
<accession>A0A1Q9EW62</accession>
<evidence type="ECO:0000313" key="1">
    <source>
        <dbReference type="EMBL" id="OLQ11615.1"/>
    </source>
</evidence>